<dbReference type="eggNOG" id="COG1451">
    <property type="taxonomic scope" value="Bacteria"/>
</dbReference>
<evidence type="ECO:0000313" key="3">
    <source>
        <dbReference type="Proteomes" id="UP000016568"/>
    </source>
</evidence>
<dbReference type="CDD" id="cd07344">
    <property type="entry name" value="M48_yhfN_like"/>
    <property type="match status" value="1"/>
</dbReference>
<dbReference type="InterPro" id="IPR053136">
    <property type="entry name" value="UTP_pyrophosphatase-like"/>
</dbReference>
<dbReference type="RefSeq" id="WP_021689968.1">
    <property type="nucleotide sequence ID" value="NZ_BASZ01000004.1"/>
</dbReference>
<sequence>MIDWLRRDRQPPTVILAGQTVPVVLRRHARTRRMTLRLAPDGSEVRVTLPQWGRTADAVDFARSRIAWLESQFARIPVAAPPRAGGTLRYCGQDLQIAWAPHHPRKPRLADDALLIGGPETGLEARLRRWLEQEALMLMGQDLGDYCQHAGVAVPALRLSRAQRRWGSCAGDGTIRLNWRLVQAPAAVRRSVVAHEVAHLVHFDHSPAFHALLDAIFEDDLDAANGWLRREGRSLYTAFG</sequence>
<evidence type="ECO:0000259" key="1">
    <source>
        <dbReference type="Pfam" id="PF01863"/>
    </source>
</evidence>
<dbReference type="Proteomes" id="UP000016568">
    <property type="component" value="Unassembled WGS sequence"/>
</dbReference>
<reference evidence="2 3" key="1">
    <citation type="submission" date="2013-09" db="EMBL/GenBank/DDBJ databases">
        <title>Whole genome shotgun sequence of Novosphingobium tardaugens NBRC 16725.</title>
        <authorList>
            <person name="Isaki S."/>
            <person name="Hosoyama A."/>
            <person name="Tsuchikane K."/>
            <person name="Katsumata H."/>
            <person name="Ando Y."/>
            <person name="Yamazaki S."/>
            <person name="Fujita N."/>
        </authorList>
    </citation>
    <scope>NUCLEOTIDE SEQUENCE [LARGE SCALE GENOMIC DNA]</scope>
    <source>
        <strain evidence="2 3">NBRC 16725</strain>
    </source>
</reference>
<dbReference type="Pfam" id="PF01863">
    <property type="entry name" value="YgjP-like"/>
    <property type="match status" value="1"/>
</dbReference>
<dbReference type="PANTHER" id="PTHR30399">
    <property type="entry name" value="UNCHARACTERIZED PROTEIN YGJP"/>
    <property type="match status" value="1"/>
</dbReference>
<dbReference type="EMBL" id="BASZ01000004">
    <property type="protein sequence ID" value="GAD49061.1"/>
    <property type="molecule type" value="Genomic_DNA"/>
</dbReference>
<dbReference type="Gene3D" id="3.30.2010.10">
    <property type="entry name" value="Metalloproteases ('zincins'), catalytic domain"/>
    <property type="match status" value="1"/>
</dbReference>
<dbReference type="OrthoDB" id="9795402at2"/>
<keyword evidence="3" id="KW-1185">Reference proteome</keyword>
<dbReference type="AlphaFoldDB" id="U2Y784"/>
<name>U2Y784_9SPHN</name>
<gene>
    <name evidence="2" type="ORF">NT2_04_04740</name>
</gene>
<keyword evidence="2" id="KW-0378">Hydrolase</keyword>
<evidence type="ECO:0000313" key="2">
    <source>
        <dbReference type="EMBL" id="GAD49061.1"/>
    </source>
</evidence>
<dbReference type="PANTHER" id="PTHR30399:SF1">
    <property type="entry name" value="UTP PYROPHOSPHATASE"/>
    <property type="match status" value="1"/>
</dbReference>
<feature type="domain" description="YgjP-like metallopeptidase" evidence="1">
    <location>
        <begin position="33"/>
        <end position="230"/>
    </location>
</feature>
<accession>U2Y784</accession>
<comment type="caution">
    <text evidence="2">The sequence shown here is derived from an EMBL/GenBank/DDBJ whole genome shotgun (WGS) entry which is preliminary data.</text>
</comment>
<organism evidence="2 3">
    <name type="scientific">Caenibius tardaugens NBRC 16725</name>
    <dbReference type="NCBI Taxonomy" id="1219035"/>
    <lineage>
        <taxon>Bacteria</taxon>
        <taxon>Pseudomonadati</taxon>
        <taxon>Pseudomonadota</taxon>
        <taxon>Alphaproteobacteria</taxon>
        <taxon>Sphingomonadales</taxon>
        <taxon>Erythrobacteraceae</taxon>
        <taxon>Caenibius</taxon>
    </lineage>
</organism>
<dbReference type="GO" id="GO:0016787">
    <property type="term" value="F:hydrolase activity"/>
    <property type="evidence" value="ECO:0007669"/>
    <property type="project" value="UniProtKB-KW"/>
</dbReference>
<dbReference type="InterPro" id="IPR002725">
    <property type="entry name" value="YgjP-like_metallopeptidase"/>
</dbReference>
<proteinExistence type="predicted"/>
<protein>
    <submittedName>
        <fullName evidence="2">Putative metal-dependent hydrolase</fullName>
    </submittedName>
</protein>